<feature type="transmembrane region" description="Helical" evidence="11">
    <location>
        <begin position="12"/>
        <end position="35"/>
    </location>
</feature>
<feature type="transmembrane region" description="Helical" evidence="11">
    <location>
        <begin position="121"/>
        <end position="146"/>
    </location>
</feature>
<dbReference type="GO" id="GO:0016020">
    <property type="term" value="C:membrane"/>
    <property type="evidence" value="ECO:0007669"/>
    <property type="project" value="UniProtKB-SubCell"/>
</dbReference>
<name>A0AAD4STM2_9MAGN</name>
<gene>
    <name evidence="13" type="ORF">MKW98_001328</name>
</gene>
<feature type="transmembrane region" description="Helical" evidence="11">
    <location>
        <begin position="55"/>
        <end position="74"/>
    </location>
</feature>
<dbReference type="EMBL" id="JAJJMB010008870">
    <property type="protein sequence ID" value="KAI3920072.1"/>
    <property type="molecule type" value="Genomic_DNA"/>
</dbReference>
<accession>A0AAD4STM2</accession>
<reference evidence="13" key="1">
    <citation type="submission" date="2022-04" db="EMBL/GenBank/DDBJ databases">
        <title>A functionally conserved STORR gene fusion in Papaver species that diverged 16.8 million years ago.</title>
        <authorList>
            <person name="Catania T."/>
        </authorList>
    </citation>
    <scope>NUCLEOTIDE SEQUENCE</scope>
    <source>
        <strain evidence="13">S-188037</strain>
    </source>
</reference>
<dbReference type="GO" id="GO:0046872">
    <property type="term" value="F:metal ion binding"/>
    <property type="evidence" value="ECO:0007669"/>
    <property type="project" value="UniProtKB-KW"/>
</dbReference>
<keyword evidence="8 11" id="KW-1133">Transmembrane helix</keyword>
<evidence type="ECO:0000256" key="9">
    <source>
        <dbReference type="ARBA" id="ARBA00023004"/>
    </source>
</evidence>
<feature type="transmembrane region" description="Helical" evidence="11">
    <location>
        <begin position="196"/>
        <end position="218"/>
    </location>
</feature>
<feature type="transmembrane region" description="Helical" evidence="11">
    <location>
        <begin position="158"/>
        <end position="184"/>
    </location>
</feature>
<protein>
    <recommendedName>
        <fullName evidence="12">Cytochrome b561 domain-containing protein</fullName>
    </recommendedName>
</protein>
<evidence type="ECO:0000256" key="11">
    <source>
        <dbReference type="SAM" id="Phobius"/>
    </source>
</evidence>
<dbReference type="InterPro" id="IPR006593">
    <property type="entry name" value="Cyt_b561/ferric_Rdtase_TM"/>
</dbReference>
<dbReference type="GO" id="GO:0016491">
    <property type="term" value="F:oxidoreductase activity"/>
    <property type="evidence" value="ECO:0007669"/>
    <property type="project" value="InterPro"/>
</dbReference>
<feature type="transmembrane region" description="Helical" evidence="11">
    <location>
        <begin position="86"/>
        <end position="109"/>
    </location>
</feature>
<keyword evidence="14" id="KW-1185">Reference proteome</keyword>
<keyword evidence="6" id="KW-0479">Metal-binding</keyword>
<dbReference type="PROSITE" id="PS50939">
    <property type="entry name" value="CYTOCHROME_B561"/>
    <property type="match status" value="1"/>
</dbReference>
<dbReference type="Proteomes" id="UP001202328">
    <property type="component" value="Unassembled WGS sequence"/>
</dbReference>
<evidence type="ECO:0000256" key="1">
    <source>
        <dbReference type="ARBA" id="ARBA00001970"/>
    </source>
</evidence>
<evidence type="ECO:0000313" key="14">
    <source>
        <dbReference type="Proteomes" id="UP001202328"/>
    </source>
</evidence>
<proteinExistence type="predicted"/>
<dbReference type="PANTHER" id="PTHR10106:SF43">
    <property type="entry name" value="CYTOCHROME B561 FAMILY PROTEIN, EXPRESSED"/>
    <property type="match status" value="1"/>
</dbReference>
<comment type="subcellular location">
    <subcellularLocation>
        <location evidence="2">Membrane</location>
        <topology evidence="2">Multi-pass membrane protein</topology>
    </subcellularLocation>
</comment>
<evidence type="ECO:0000256" key="10">
    <source>
        <dbReference type="ARBA" id="ARBA00023136"/>
    </source>
</evidence>
<sequence length="221" mass="24451">MAKNRSSFLVSATPVSIFAHLLAIAAITLVCVWIFHFQGGVAFKSEIEQKIFNLHPFLMVIGFIVMGGEGIMAYKTVWSSRKAQKLTHLIFLLIALVSGILGVFVAFKYHHEIGLKDMLTLHSWLGMITICLFGLQWLFAFFSFWYPGAGMPTRARLVPWHAFVGMVIFLLAICTAETGLLQTFLELGLVSGREALVVNFTGLIILLYGVAVGLTAILPRT</sequence>
<organism evidence="13 14">
    <name type="scientific">Papaver atlanticum</name>
    <dbReference type="NCBI Taxonomy" id="357466"/>
    <lineage>
        <taxon>Eukaryota</taxon>
        <taxon>Viridiplantae</taxon>
        <taxon>Streptophyta</taxon>
        <taxon>Embryophyta</taxon>
        <taxon>Tracheophyta</taxon>
        <taxon>Spermatophyta</taxon>
        <taxon>Magnoliopsida</taxon>
        <taxon>Ranunculales</taxon>
        <taxon>Papaveraceae</taxon>
        <taxon>Papaveroideae</taxon>
        <taxon>Papaver</taxon>
    </lineage>
</organism>
<evidence type="ECO:0000256" key="4">
    <source>
        <dbReference type="ARBA" id="ARBA00022617"/>
    </source>
</evidence>
<evidence type="ECO:0000256" key="2">
    <source>
        <dbReference type="ARBA" id="ARBA00004141"/>
    </source>
</evidence>
<keyword evidence="3" id="KW-0813">Transport</keyword>
<dbReference type="InterPro" id="IPR043205">
    <property type="entry name" value="CYB561/CYBRD1-like"/>
</dbReference>
<dbReference type="SMART" id="SM00665">
    <property type="entry name" value="B561"/>
    <property type="match status" value="1"/>
</dbReference>
<keyword evidence="4" id="KW-0349">Heme</keyword>
<dbReference type="FunFam" id="1.20.120.1770:FF:000001">
    <property type="entry name" value="Cytochrome b reductase 1"/>
    <property type="match status" value="1"/>
</dbReference>
<evidence type="ECO:0000256" key="5">
    <source>
        <dbReference type="ARBA" id="ARBA00022692"/>
    </source>
</evidence>
<dbReference type="Gene3D" id="1.20.120.1770">
    <property type="match status" value="1"/>
</dbReference>
<evidence type="ECO:0000256" key="8">
    <source>
        <dbReference type="ARBA" id="ARBA00022989"/>
    </source>
</evidence>
<dbReference type="Pfam" id="PF03188">
    <property type="entry name" value="Cytochrom_B561"/>
    <property type="match status" value="1"/>
</dbReference>
<evidence type="ECO:0000313" key="13">
    <source>
        <dbReference type="EMBL" id="KAI3920072.1"/>
    </source>
</evidence>
<evidence type="ECO:0000256" key="7">
    <source>
        <dbReference type="ARBA" id="ARBA00022982"/>
    </source>
</evidence>
<comment type="caution">
    <text evidence="13">The sequence shown here is derived from an EMBL/GenBank/DDBJ whole genome shotgun (WGS) entry which is preliminary data.</text>
</comment>
<keyword evidence="7" id="KW-0249">Electron transport</keyword>
<comment type="cofactor">
    <cofactor evidence="1">
        <name>heme b</name>
        <dbReference type="ChEBI" id="CHEBI:60344"/>
    </cofactor>
</comment>
<evidence type="ECO:0000256" key="3">
    <source>
        <dbReference type="ARBA" id="ARBA00022448"/>
    </source>
</evidence>
<dbReference type="CDD" id="cd08766">
    <property type="entry name" value="Cyt_b561_ACYB-1_like"/>
    <property type="match status" value="1"/>
</dbReference>
<dbReference type="AlphaFoldDB" id="A0AAD4STM2"/>
<feature type="domain" description="Cytochrome b561" evidence="12">
    <location>
        <begin position="18"/>
        <end position="217"/>
    </location>
</feature>
<keyword evidence="5 11" id="KW-0812">Transmembrane</keyword>
<keyword evidence="10 11" id="KW-0472">Membrane</keyword>
<keyword evidence="9" id="KW-0408">Iron</keyword>
<dbReference type="PANTHER" id="PTHR10106">
    <property type="entry name" value="CYTOCHROME B561-RELATED"/>
    <property type="match status" value="1"/>
</dbReference>
<evidence type="ECO:0000259" key="12">
    <source>
        <dbReference type="PROSITE" id="PS50939"/>
    </source>
</evidence>
<evidence type="ECO:0000256" key="6">
    <source>
        <dbReference type="ARBA" id="ARBA00022723"/>
    </source>
</evidence>